<dbReference type="Gene3D" id="1.25.40.20">
    <property type="entry name" value="Ankyrin repeat-containing domain"/>
    <property type="match status" value="1"/>
</dbReference>
<dbReference type="PROSITE" id="PS50088">
    <property type="entry name" value="ANK_REPEAT"/>
    <property type="match status" value="1"/>
</dbReference>
<feature type="compositionally biased region" description="Basic residues" evidence="16">
    <location>
        <begin position="409"/>
        <end position="423"/>
    </location>
</feature>
<keyword evidence="10" id="KW-0862">Zinc</keyword>
<dbReference type="GO" id="GO:0004519">
    <property type="term" value="F:endonuclease activity"/>
    <property type="evidence" value="ECO:0007669"/>
    <property type="project" value="UniProtKB-KW"/>
</dbReference>
<evidence type="ECO:0000256" key="12">
    <source>
        <dbReference type="ARBA" id="ARBA00023054"/>
    </source>
</evidence>
<evidence type="ECO:0000313" key="19">
    <source>
        <dbReference type="EMBL" id="KAF7281510.1"/>
    </source>
</evidence>
<comment type="subcellular location">
    <subcellularLocation>
        <location evidence="1">Cytoplasm</location>
    </subcellularLocation>
</comment>
<comment type="similarity">
    <text evidence="2 14">Belongs to the ANKZF1/VMS1 family.</text>
</comment>
<evidence type="ECO:0000256" key="9">
    <source>
        <dbReference type="ARBA" id="ARBA00022801"/>
    </source>
</evidence>
<keyword evidence="17" id="KW-0812">Transmembrane</keyword>
<dbReference type="PROSITE" id="PS52044">
    <property type="entry name" value="VLRF1"/>
    <property type="match status" value="1"/>
</dbReference>
<keyword evidence="17" id="KW-0472">Membrane</keyword>
<organism evidence="19 20">
    <name type="scientific">Rhynchophorus ferrugineus</name>
    <name type="common">Red palm weevil</name>
    <name type="synonym">Curculio ferrugineus</name>
    <dbReference type="NCBI Taxonomy" id="354439"/>
    <lineage>
        <taxon>Eukaryota</taxon>
        <taxon>Metazoa</taxon>
        <taxon>Ecdysozoa</taxon>
        <taxon>Arthropoda</taxon>
        <taxon>Hexapoda</taxon>
        <taxon>Insecta</taxon>
        <taxon>Pterygota</taxon>
        <taxon>Neoptera</taxon>
        <taxon>Endopterygota</taxon>
        <taxon>Coleoptera</taxon>
        <taxon>Polyphaga</taxon>
        <taxon>Cucujiformia</taxon>
        <taxon>Curculionidae</taxon>
        <taxon>Dryophthorinae</taxon>
        <taxon>Rhynchophorus</taxon>
    </lineage>
</organism>
<feature type="compositionally biased region" description="Polar residues" evidence="16">
    <location>
        <begin position="210"/>
        <end position="224"/>
    </location>
</feature>
<sequence length="659" mass="76033">MLKKEIVNDVVFNDKFCEAFDDSVRPILLDTTLKVNNSKDEERKIKLSFDNNLSCSYCCVTFPNIQVQRDHYKLDWHRFNLKQSLQSKHPITEDEFFKKTENDDLSSISGSDTEDDDSVDTYATAQGKIFLQNRKGQIISLYRAILLNKKEEIADANFYKRYRGLCVDNKVWAIIMLGGGHFVGAIFNYLTPVVHKTFHCYTVRAGQGGSQSSRDNKSGGSQPKSAGASLRRYNEQALIDHVKNIMEKWKEEIKKCSLIFYRASGPYNRSILFGGKEPILDRDDFRLRTIPFSTGRATYKEAMRVHFELATGTIYESLSEASGIVSHQMSPEKETKRNKIRSSCINRAKSREIVERPLPGHVSDSVSSEESIDTNSERLNINLESENLEVSFEDLEEYGDSLSPEQRKKGQKVKRKPKKSKNQKLREREEARKKNLIDVLIKGNVIMLKELFAERLKSFEGAPGISREELATEFFNEILDEDGNSLLHIAAGNEHIDMLQYLLENNANPCLKNKNQQTPYSSTKNKDIRETFKNFAKENPEKYNYNKAQIPLNVLTEEEIVEKKRAQRKVKKEKEKEKRKENYIKQKEEETKDRFLKLSDREKRALAAERRILNAQGKVIARCFLCGADIAGRVPFEYMENRFCSIECLKSHRLSQIKV</sequence>
<dbReference type="AlphaFoldDB" id="A0A834IIJ0"/>
<feature type="active site" evidence="14">
    <location>
        <position position="211"/>
    </location>
</feature>
<evidence type="ECO:0000256" key="5">
    <source>
        <dbReference type="ARBA" id="ARBA00022723"/>
    </source>
</evidence>
<keyword evidence="5" id="KW-0479">Metal-binding</keyword>
<feature type="domain" description="VLRF1" evidence="18">
    <location>
        <begin position="168"/>
        <end position="312"/>
    </location>
</feature>
<dbReference type="Pfam" id="PF18716">
    <property type="entry name" value="VATC"/>
    <property type="match status" value="1"/>
</dbReference>
<comment type="domain">
    <text evidence="14">The VLRF1 domain mediates binding to the 60S ribosomal subunit.</text>
</comment>
<dbReference type="Pfam" id="PF00023">
    <property type="entry name" value="Ank"/>
    <property type="match status" value="1"/>
</dbReference>
<dbReference type="SMART" id="SM00248">
    <property type="entry name" value="ANK"/>
    <property type="match status" value="1"/>
</dbReference>
<evidence type="ECO:0000256" key="13">
    <source>
        <dbReference type="PROSITE-ProRule" id="PRU00023"/>
    </source>
</evidence>
<protein>
    <recommendedName>
        <fullName evidence="18">VLRF1 domain-containing protein</fullName>
    </recommendedName>
</protein>
<dbReference type="PANTHER" id="PTHR16036:SF2">
    <property type="entry name" value="TRNA ENDONUCLEASE ANKZF1"/>
    <property type="match status" value="1"/>
</dbReference>
<keyword evidence="6" id="KW-0677">Repeat</keyword>
<evidence type="ECO:0000313" key="20">
    <source>
        <dbReference type="Proteomes" id="UP000625711"/>
    </source>
</evidence>
<comment type="caution">
    <text evidence="19">The sequence shown here is derived from an EMBL/GenBank/DDBJ whole genome shotgun (WGS) entry which is preliminary data.</text>
</comment>
<evidence type="ECO:0000256" key="4">
    <source>
        <dbReference type="ARBA" id="ARBA00022722"/>
    </source>
</evidence>
<dbReference type="SUPFAM" id="SSF48403">
    <property type="entry name" value="Ankyrin repeat"/>
    <property type="match status" value="1"/>
</dbReference>
<evidence type="ECO:0000256" key="10">
    <source>
        <dbReference type="ARBA" id="ARBA00022833"/>
    </source>
</evidence>
<accession>A0A834IIJ0</accession>
<dbReference type="InterPro" id="IPR041175">
    <property type="entry name" value="VLRF1/Vms1"/>
</dbReference>
<dbReference type="EMBL" id="JAACXV010000238">
    <property type="protein sequence ID" value="KAF7281510.1"/>
    <property type="molecule type" value="Genomic_DNA"/>
</dbReference>
<keyword evidence="3 14" id="KW-0963">Cytoplasm</keyword>
<dbReference type="GO" id="GO:0016787">
    <property type="term" value="F:hydrolase activity"/>
    <property type="evidence" value="ECO:0007669"/>
    <property type="project" value="UniProtKB-KW"/>
</dbReference>
<keyword evidence="20" id="KW-1185">Reference proteome</keyword>
<keyword evidence="7 14" id="KW-0255">Endonuclease</keyword>
<keyword evidence="9 14" id="KW-0378">Hydrolase</keyword>
<evidence type="ECO:0000256" key="16">
    <source>
        <dbReference type="SAM" id="MobiDB-lite"/>
    </source>
</evidence>
<evidence type="ECO:0000259" key="18">
    <source>
        <dbReference type="PROSITE" id="PS52044"/>
    </source>
</evidence>
<evidence type="ECO:0000256" key="15">
    <source>
        <dbReference type="SAM" id="Coils"/>
    </source>
</evidence>
<feature type="coiled-coil region" evidence="15">
    <location>
        <begin position="556"/>
        <end position="593"/>
    </location>
</feature>
<dbReference type="Pfam" id="PF18826">
    <property type="entry name" value="bVLRF1"/>
    <property type="match status" value="1"/>
</dbReference>
<feature type="region of interest" description="Disordered" evidence="16">
    <location>
        <begin position="206"/>
        <end position="228"/>
    </location>
</feature>
<dbReference type="GO" id="GO:0005737">
    <property type="term" value="C:cytoplasm"/>
    <property type="evidence" value="ECO:0007669"/>
    <property type="project" value="UniProtKB-SubCell"/>
</dbReference>
<dbReference type="InterPro" id="IPR002110">
    <property type="entry name" value="Ankyrin_rpt"/>
</dbReference>
<feature type="transmembrane region" description="Helical" evidence="17">
    <location>
        <begin position="171"/>
        <end position="190"/>
    </location>
</feature>
<dbReference type="GO" id="GO:0008270">
    <property type="term" value="F:zinc ion binding"/>
    <property type="evidence" value="ECO:0007669"/>
    <property type="project" value="UniProtKB-KW"/>
</dbReference>
<name>A0A834IIJ0_RHYFE</name>
<evidence type="ECO:0000256" key="6">
    <source>
        <dbReference type="ARBA" id="ARBA00022737"/>
    </source>
</evidence>
<feature type="repeat" description="ANK" evidence="13">
    <location>
        <begin position="482"/>
        <end position="514"/>
    </location>
</feature>
<feature type="region of interest" description="Disordered" evidence="16">
    <location>
        <begin position="399"/>
        <end position="429"/>
    </location>
</feature>
<dbReference type="PROSITE" id="PS50297">
    <property type="entry name" value="ANK_REP_REGION"/>
    <property type="match status" value="1"/>
</dbReference>
<evidence type="ECO:0000256" key="11">
    <source>
        <dbReference type="ARBA" id="ARBA00023043"/>
    </source>
</evidence>
<keyword evidence="8" id="KW-0863">Zinc-finger</keyword>
<evidence type="ECO:0000256" key="14">
    <source>
        <dbReference type="PROSITE-ProRule" id="PRU01389"/>
    </source>
</evidence>
<keyword evidence="4 14" id="KW-0540">Nuclease</keyword>
<feature type="region of interest" description="Disordered" evidence="16">
    <location>
        <begin position="355"/>
        <end position="380"/>
    </location>
</feature>
<dbReference type="GO" id="GO:0036503">
    <property type="term" value="P:ERAD pathway"/>
    <property type="evidence" value="ECO:0007669"/>
    <property type="project" value="TreeGrafter"/>
</dbReference>
<evidence type="ECO:0000256" key="17">
    <source>
        <dbReference type="SAM" id="Phobius"/>
    </source>
</evidence>
<dbReference type="OrthoDB" id="429841at2759"/>
<keyword evidence="11 13" id="KW-0040">ANK repeat</keyword>
<evidence type="ECO:0000256" key="2">
    <source>
        <dbReference type="ARBA" id="ARBA00009262"/>
    </source>
</evidence>
<keyword evidence="12 15" id="KW-0175">Coiled coil</keyword>
<dbReference type="InterPro" id="IPR047139">
    <property type="entry name" value="ANKZ1/VMS1"/>
</dbReference>
<evidence type="ECO:0000256" key="1">
    <source>
        <dbReference type="ARBA" id="ARBA00004496"/>
    </source>
</evidence>
<dbReference type="Proteomes" id="UP000625711">
    <property type="component" value="Unassembled WGS sequence"/>
</dbReference>
<proteinExistence type="inferred from homology"/>
<dbReference type="InterPro" id="IPR036770">
    <property type="entry name" value="Ankyrin_rpt-contain_sf"/>
</dbReference>
<evidence type="ECO:0000256" key="8">
    <source>
        <dbReference type="ARBA" id="ARBA00022771"/>
    </source>
</evidence>
<evidence type="ECO:0000256" key="7">
    <source>
        <dbReference type="ARBA" id="ARBA00022759"/>
    </source>
</evidence>
<dbReference type="PANTHER" id="PTHR16036">
    <property type="entry name" value="ANKYRIN REPEAT AND ZINC FINGER DOMAIN-CONTAINING PROTEIN 1"/>
    <property type="match status" value="1"/>
</dbReference>
<evidence type="ECO:0000256" key="3">
    <source>
        <dbReference type="ARBA" id="ARBA00022490"/>
    </source>
</evidence>
<reference evidence="19" key="1">
    <citation type="submission" date="2020-08" db="EMBL/GenBank/DDBJ databases">
        <title>Genome sequencing and assembly of the red palm weevil Rhynchophorus ferrugineus.</title>
        <authorList>
            <person name="Dias G.B."/>
            <person name="Bergman C.M."/>
            <person name="Manee M."/>
        </authorList>
    </citation>
    <scope>NUCLEOTIDE SEQUENCE</scope>
    <source>
        <strain evidence="19">AA-2017</strain>
        <tissue evidence="19">Whole larva</tissue>
    </source>
</reference>
<dbReference type="InterPro" id="IPR041540">
    <property type="entry name" value="VATC"/>
</dbReference>
<gene>
    <name evidence="19" type="ORF">GWI33_004591</name>
</gene>
<keyword evidence="17" id="KW-1133">Transmembrane helix</keyword>